<reference evidence="3" key="1">
    <citation type="submission" date="2021-02" db="EMBL/GenBank/DDBJ databases">
        <authorList>
            <person name="Nowell W R."/>
        </authorList>
    </citation>
    <scope>NUCLEOTIDE SEQUENCE</scope>
</reference>
<evidence type="ECO:0000256" key="1">
    <source>
        <dbReference type="ARBA" id="ARBA00009172"/>
    </source>
</evidence>
<protein>
    <submittedName>
        <fullName evidence="3">Uncharacterized protein</fullName>
    </submittedName>
</protein>
<dbReference type="PANTHER" id="PTHR19444">
    <property type="entry name" value="UNC-93 RELATED"/>
    <property type="match status" value="1"/>
</dbReference>
<dbReference type="PANTHER" id="PTHR19444:SF13">
    <property type="entry name" value="PROTEIN UNC-93 HOMOLOG A"/>
    <property type="match status" value="1"/>
</dbReference>
<feature type="transmembrane region" description="Helical" evidence="2">
    <location>
        <begin position="139"/>
        <end position="162"/>
    </location>
</feature>
<feature type="transmembrane region" description="Helical" evidence="2">
    <location>
        <begin position="26"/>
        <end position="44"/>
    </location>
</feature>
<comment type="caution">
    <text evidence="3">The sequence shown here is derived from an EMBL/GenBank/DDBJ whole genome shotgun (WGS) entry which is preliminary data.</text>
</comment>
<keyword evidence="2" id="KW-0812">Transmembrane</keyword>
<organism evidence="3 4">
    <name type="scientific">Rotaria sordida</name>
    <dbReference type="NCBI Taxonomy" id="392033"/>
    <lineage>
        <taxon>Eukaryota</taxon>
        <taxon>Metazoa</taxon>
        <taxon>Spiralia</taxon>
        <taxon>Gnathifera</taxon>
        <taxon>Rotifera</taxon>
        <taxon>Eurotatoria</taxon>
        <taxon>Bdelloidea</taxon>
        <taxon>Philodinida</taxon>
        <taxon>Philodinidae</taxon>
        <taxon>Rotaria</taxon>
    </lineage>
</organism>
<proteinExistence type="inferred from homology"/>
<name>A0A818SDP2_9BILA</name>
<keyword evidence="2" id="KW-0472">Membrane</keyword>
<dbReference type="EMBL" id="CAJOAX010000962">
    <property type="protein sequence ID" value="CAF3671297.1"/>
    <property type="molecule type" value="Genomic_DNA"/>
</dbReference>
<sequence>MADVENENNKNLDQNQKKKGGKKRNLTIICLSFVCAYTSYNAVANLQSSVNTEKNVGLYSLVLEAVGSIFGSLFLTTPLMYTFGYKWIIVIGQIGVLAYTAANMYPKAVLMYSTQNAYVTVLGIDENAHDNGNNKMNKYFGILFSAFQTTQIWGNLVAYFILQNINKSTTNDPKKCGANFVVSEHESKNDDNYISPTTNNNPTTTVLNNIVIVNEIHI</sequence>
<gene>
    <name evidence="3" type="ORF">OTI717_LOCUS10582</name>
</gene>
<feature type="transmembrane region" description="Helical" evidence="2">
    <location>
        <begin position="87"/>
        <end position="105"/>
    </location>
</feature>
<evidence type="ECO:0000256" key="2">
    <source>
        <dbReference type="SAM" id="Phobius"/>
    </source>
</evidence>
<dbReference type="AlphaFoldDB" id="A0A818SDP2"/>
<comment type="similarity">
    <text evidence="1">Belongs to the unc-93 family.</text>
</comment>
<feature type="transmembrane region" description="Helical" evidence="2">
    <location>
        <begin position="56"/>
        <end position="75"/>
    </location>
</feature>
<accession>A0A818SDP2</accession>
<evidence type="ECO:0000313" key="3">
    <source>
        <dbReference type="EMBL" id="CAF3671297.1"/>
    </source>
</evidence>
<dbReference type="Proteomes" id="UP000663823">
    <property type="component" value="Unassembled WGS sequence"/>
</dbReference>
<keyword evidence="2" id="KW-1133">Transmembrane helix</keyword>
<dbReference type="InterPro" id="IPR051951">
    <property type="entry name" value="UNC-93_regulatory"/>
</dbReference>
<evidence type="ECO:0000313" key="4">
    <source>
        <dbReference type="Proteomes" id="UP000663823"/>
    </source>
</evidence>